<dbReference type="Pfam" id="PF03606">
    <property type="entry name" value="DcuC"/>
    <property type="match status" value="1"/>
</dbReference>
<keyword evidence="3" id="KW-1003">Cell membrane</keyword>
<evidence type="ECO:0000256" key="3">
    <source>
        <dbReference type="ARBA" id="ARBA00022475"/>
    </source>
</evidence>
<feature type="transmembrane region" description="Helical" evidence="7">
    <location>
        <begin position="73"/>
        <end position="94"/>
    </location>
</feature>
<feature type="transmembrane region" description="Helical" evidence="7">
    <location>
        <begin position="192"/>
        <end position="215"/>
    </location>
</feature>
<feature type="transmembrane region" description="Helical" evidence="7">
    <location>
        <begin position="343"/>
        <end position="365"/>
    </location>
</feature>
<feature type="transmembrane region" description="Helical" evidence="7">
    <location>
        <begin position="114"/>
        <end position="141"/>
    </location>
</feature>
<reference evidence="8" key="1">
    <citation type="journal article" date="2017" name="Appl. Environ. Microbiol.">
        <title>Molecular characterization of an Endozoicomonas-like organism causing infection in king scallop Pecten maximus L.</title>
        <authorList>
            <person name="Cano I."/>
            <person name="van Aerle R."/>
            <person name="Ross S."/>
            <person name="Verner-Jeffreys D.W."/>
            <person name="Paley R.K."/>
            <person name="Rimmer G."/>
            <person name="Ryder D."/>
            <person name="Hooper P."/>
            <person name="Stone D."/>
            <person name="Feist S.W."/>
        </authorList>
    </citation>
    <scope>NUCLEOTIDE SEQUENCE</scope>
</reference>
<evidence type="ECO:0000256" key="1">
    <source>
        <dbReference type="ARBA" id="ARBA00004651"/>
    </source>
</evidence>
<evidence type="ECO:0000256" key="5">
    <source>
        <dbReference type="ARBA" id="ARBA00022989"/>
    </source>
</evidence>
<evidence type="ECO:0000256" key="6">
    <source>
        <dbReference type="ARBA" id="ARBA00023136"/>
    </source>
</evidence>
<protein>
    <submittedName>
        <fullName evidence="8">Putative cryptic C4-dicarboxylate transporter DcuD</fullName>
    </submittedName>
</protein>
<feature type="transmembrane region" description="Helical" evidence="7">
    <location>
        <begin position="26"/>
        <end position="52"/>
    </location>
</feature>
<keyword evidence="4 7" id="KW-0812">Transmembrane</keyword>
<dbReference type="GO" id="GO:0015556">
    <property type="term" value="F:C4-dicarboxylate transmembrane transporter activity"/>
    <property type="evidence" value="ECO:0007669"/>
    <property type="project" value="InterPro"/>
</dbReference>
<feature type="transmembrane region" description="Helical" evidence="7">
    <location>
        <begin position="148"/>
        <end position="172"/>
    </location>
</feature>
<feature type="transmembrane region" description="Helical" evidence="7">
    <location>
        <begin position="299"/>
        <end position="323"/>
    </location>
</feature>
<dbReference type="InterPro" id="IPR004669">
    <property type="entry name" value="C4_dicarb_anaerob_car"/>
</dbReference>
<evidence type="ECO:0000256" key="7">
    <source>
        <dbReference type="SAM" id="Phobius"/>
    </source>
</evidence>
<dbReference type="EMBL" id="NSIT01000142">
    <property type="protein sequence ID" value="PJE78679.1"/>
    <property type="molecule type" value="Genomic_DNA"/>
</dbReference>
<keyword evidence="5 7" id="KW-1133">Transmembrane helix</keyword>
<dbReference type="PANTHER" id="PTHR42002">
    <property type="entry name" value="ANAEROBIC C4-DICARBOXYLATE TRANSPORTER DCUC-RELATED"/>
    <property type="match status" value="1"/>
</dbReference>
<feature type="transmembrane region" description="Helical" evidence="7">
    <location>
        <begin position="372"/>
        <end position="395"/>
    </location>
</feature>
<sequence length="451" mass="47697">MAAFLSLVVIIIVARLILKGFRAEPVLLLAGLILMGATQLFGWGSVLPTGVASTGIEALDGFKVIRTLFSTRAADLGLMIMALMGFAKYMQFIGANDAVVACAIKPLKHLHSPYILLFLSFIVANCLQLAIPSATGLGVLLMGTLFPVMVGLGISTASSAAVIVTSLCVAYAPTAVDAIRGSVAVQMDVVEYVIYHQGPAAVVTSLVIAFSHVFWQKHCDQKEGYSATIPDGKKQKKLSAPLFYALFPMLPIIMAIASSSLFSDGIHLNIVTIVLVSITITMIVELIRKRNLFTIMEDFKVFLNGMGTAFSNVVCLLVAAGVFAEGIKTSGTITELISMAQSVGLPAFAMSIVFAVITLLAALVMGSGNAPFLAFVELVPQIAQSMGSNAIAMILPMQQASHMGRAISPVSGVMIAVSQGAELKPFDLVKRASVPVLIGFIFHCVIIGCFY</sequence>
<keyword evidence="2" id="KW-0813">Transport</keyword>
<feature type="transmembrane region" description="Helical" evidence="7">
    <location>
        <begin position="242"/>
        <end position="262"/>
    </location>
</feature>
<accession>A0A2H9T649</accession>
<dbReference type="NCBIfam" id="TIGR00771">
    <property type="entry name" value="DcuC"/>
    <property type="match status" value="1"/>
</dbReference>
<gene>
    <name evidence="8" type="primary">dcuD_1</name>
    <name evidence="8" type="ORF">CI610_02377</name>
</gene>
<proteinExistence type="predicted"/>
<feature type="transmembrane region" description="Helical" evidence="7">
    <location>
        <begin position="268"/>
        <end position="287"/>
    </location>
</feature>
<dbReference type="PANTHER" id="PTHR42002:SF2">
    <property type="entry name" value="ANAEROBIC C4-DICARBOXYLATE TRANSPORTER DCUC-RELATED"/>
    <property type="match status" value="1"/>
</dbReference>
<evidence type="ECO:0000256" key="2">
    <source>
        <dbReference type="ARBA" id="ARBA00022448"/>
    </source>
</evidence>
<comment type="subcellular location">
    <subcellularLocation>
        <location evidence="1">Cell membrane</location>
        <topology evidence="1">Multi-pass membrane protein</topology>
    </subcellularLocation>
</comment>
<name>A0A2H9T649_9ZZZZ</name>
<feature type="transmembrane region" description="Helical" evidence="7">
    <location>
        <begin position="432"/>
        <end position="450"/>
    </location>
</feature>
<evidence type="ECO:0000256" key="4">
    <source>
        <dbReference type="ARBA" id="ARBA00022692"/>
    </source>
</evidence>
<dbReference type="AlphaFoldDB" id="A0A2H9T649"/>
<keyword evidence="6 7" id="KW-0472">Membrane</keyword>
<evidence type="ECO:0000313" key="8">
    <source>
        <dbReference type="EMBL" id="PJE78679.1"/>
    </source>
</evidence>
<comment type="caution">
    <text evidence="8">The sequence shown here is derived from an EMBL/GenBank/DDBJ whole genome shotgun (WGS) entry which is preliminary data.</text>
</comment>
<dbReference type="InterPro" id="IPR018385">
    <property type="entry name" value="C4_dicarb_anaerob_car-like"/>
</dbReference>
<organism evidence="8">
    <name type="scientific">invertebrate metagenome</name>
    <dbReference type="NCBI Taxonomy" id="1711999"/>
    <lineage>
        <taxon>unclassified sequences</taxon>
        <taxon>metagenomes</taxon>
        <taxon>organismal metagenomes</taxon>
    </lineage>
</organism>
<dbReference type="NCBIfam" id="NF037994">
    <property type="entry name" value="DcuC_1"/>
    <property type="match status" value="1"/>
</dbReference>
<dbReference type="GO" id="GO:0005886">
    <property type="term" value="C:plasma membrane"/>
    <property type="evidence" value="ECO:0007669"/>
    <property type="project" value="UniProtKB-SubCell"/>
</dbReference>